<proteinExistence type="predicted"/>
<evidence type="ECO:0000313" key="2">
    <source>
        <dbReference type="EMBL" id="GAA0208715.1"/>
    </source>
</evidence>
<gene>
    <name evidence="2" type="ORF">GCM10009123_15220</name>
</gene>
<protein>
    <recommendedName>
        <fullName evidence="1">Beta-ketoacyl synthase-like N-terminal domain-containing protein</fullName>
    </recommendedName>
</protein>
<dbReference type="Proteomes" id="UP001501221">
    <property type="component" value="Unassembled WGS sequence"/>
</dbReference>
<dbReference type="Pfam" id="PF13723">
    <property type="entry name" value="Ketoacyl-synt_2"/>
    <property type="match status" value="1"/>
</dbReference>
<reference evidence="3" key="1">
    <citation type="journal article" date="2019" name="Int. J. Syst. Evol. Microbiol.">
        <title>The Global Catalogue of Microorganisms (GCM) 10K type strain sequencing project: providing services to taxonomists for standard genome sequencing and annotation.</title>
        <authorList>
            <consortium name="The Broad Institute Genomics Platform"/>
            <consortium name="The Broad Institute Genome Sequencing Center for Infectious Disease"/>
            <person name="Wu L."/>
            <person name="Ma J."/>
        </authorList>
    </citation>
    <scope>NUCLEOTIDE SEQUENCE [LARGE SCALE GENOMIC DNA]</scope>
    <source>
        <strain evidence="3">JCM 16211</strain>
    </source>
</reference>
<organism evidence="2 3">
    <name type="scientific">Kangiella japonica</name>
    <dbReference type="NCBI Taxonomy" id="647384"/>
    <lineage>
        <taxon>Bacteria</taxon>
        <taxon>Pseudomonadati</taxon>
        <taxon>Pseudomonadota</taxon>
        <taxon>Gammaproteobacteria</taxon>
        <taxon>Kangiellales</taxon>
        <taxon>Kangiellaceae</taxon>
        <taxon>Kangiella</taxon>
    </lineage>
</organism>
<dbReference type="InterPro" id="IPR014030">
    <property type="entry name" value="Ketoacyl_synth_N"/>
</dbReference>
<evidence type="ECO:0000259" key="1">
    <source>
        <dbReference type="Pfam" id="PF13723"/>
    </source>
</evidence>
<keyword evidence="3" id="KW-1185">Reference proteome</keyword>
<feature type="domain" description="Beta-ketoacyl synthase-like N-terminal" evidence="1">
    <location>
        <begin position="39"/>
        <end position="252"/>
    </location>
</feature>
<dbReference type="EMBL" id="BAAAFM010000003">
    <property type="protein sequence ID" value="GAA0208715.1"/>
    <property type="molecule type" value="Genomic_DNA"/>
</dbReference>
<sequence length="258" mass="28546">MNGITMSHSNKPTLQLLSSYCWLDKDHTRHAKISEKGLKSIDLEPIVLKQVPPIKRRRLNGLSKMAMHTSLSCLETAGVSAQNTLTVFASEHGELNRTISIIEDIASSQEVSPKDFSLSVHNASLGLFSIFNKNTKPGTSIAAGSNTFGFALLEAYNLLTRFPDKKVLLTCFDLKVEAPFDTLQKQTVPSYSLSVLLSLDTNQSQPGKAFSFGFRSTQIAPVMQAPLALAFYDFLHNEDESSQLATDRHQWVFTKHAL</sequence>
<evidence type="ECO:0000313" key="3">
    <source>
        <dbReference type="Proteomes" id="UP001501221"/>
    </source>
</evidence>
<name>A0ABP3CKQ9_9GAMM</name>
<accession>A0ABP3CKQ9</accession>
<comment type="caution">
    <text evidence="2">The sequence shown here is derived from an EMBL/GenBank/DDBJ whole genome shotgun (WGS) entry which is preliminary data.</text>
</comment>